<comment type="caution">
    <text evidence="2">The sequence shown here is derived from an EMBL/GenBank/DDBJ whole genome shotgun (WGS) entry which is preliminary data.</text>
</comment>
<sequence length="82" mass="8660">MTQAKQKNRKFTLSSKHILPIAFVLAFVCGAVMMGLSGYSPIAAYGAMLEGCFGNLNSVAEVLLKMIPLLLAALGLTISSRA</sequence>
<keyword evidence="1" id="KW-0472">Membrane</keyword>
<reference evidence="2" key="2">
    <citation type="submission" date="2021-04" db="EMBL/GenBank/DDBJ databases">
        <authorList>
            <person name="Gilroy R."/>
        </authorList>
    </citation>
    <scope>NUCLEOTIDE SEQUENCE</scope>
    <source>
        <strain evidence="2">CHK198-12963</strain>
    </source>
</reference>
<gene>
    <name evidence="2" type="ORF">H9931_08205</name>
</gene>
<protein>
    <recommendedName>
        <fullName evidence="4">ABC transporter permease</fullName>
    </recommendedName>
</protein>
<evidence type="ECO:0000256" key="1">
    <source>
        <dbReference type="SAM" id="Phobius"/>
    </source>
</evidence>
<evidence type="ECO:0008006" key="4">
    <source>
        <dbReference type="Google" id="ProtNLM"/>
    </source>
</evidence>
<dbReference type="PANTHER" id="PTHR47089">
    <property type="entry name" value="ABC TRANSPORTER, PERMEASE PROTEIN"/>
    <property type="match status" value="1"/>
</dbReference>
<name>A0A9D2TF07_9FIRM</name>
<feature type="transmembrane region" description="Helical" evidence="1">
    <location>
        <begin position="62"/>
        <end position="79"/>
    </location>
</feature>
<keyword evidence="1" id="KW-1133">Transmembrane helix</keyword>
<reference evidence="2" key="1">
    <citation type="journal article" date="2021" name="PeerJ">
        <title>Extensive microbial diversity within the chicken gut microbiome revealed by metagenomics and culture.</title>
        <authorList>
            <person name="Gilroy R."/>
            <person name="Ravi A."/>
            <person name="Getino M."/>
            <person name="Pursley I."/>
            <person name="Horton D.L."/>
            <person name="Alikhan N.F."/>
            <person name="Baker D."/>
            <person name="Gharbi K."/>
            <person name="Hall N."/>
            <person name="Watson M."/>
            <person name="Adriaenssens E.M."/>
            <person name="Foster-Nyarko E."/>
            <person name="Jarju S."/>
            <person name="Secka A."/>
            <person name="Antonio M."/>
            <person name="Oren A."/>
            <person name="Chaudhuri R.R."/>
            <person name="La Ragione R."/>
            <person name="Hildebrand F."/>
            <person name="Pallen M.J."/>
        </authorList>
    </citation>
    <scope>NUCLEOTIDE SEQUENCE</scope>
    <source>
        <strain evidence="2">CHK198-12963</strain>
    </source>
</reference>
<evidence type="ECO:0000313" key="3">
    <source>
        <dbReference type="Proteomes" id="UP000823863"/>
    </source>
</evidence>
<organism evidence="2 3">
    <name type="scientific">Candidatus Enterocloster excrementigallinarum</name>
    <dbReference type="NCBI Taxonomy" id="2838558"/>
    <lineage>
        <taxon>Bacteria</taxon>
        <taxon>Bacillati</taxon>
        <taxon>Bacillota</taxon>
        <taxon>Clostridia</taxon>
        <taxon>Lachnospirales</taxon>
        <taxon>Lachnospiraceae</taxon>
        <taxon>Enterocloster</taxon>
    </lineage>
</organism>
<accession>A0A9D2TF07</accession>
<evidence type="ECO:0000313" key="2">
    <source>
        <dbReference type="EMBL" id="HJC66686.1"/>
    </source>
</evidence>
<keyword evidence="1" id="KW-0812">Transmembrane</keyword>
<proteinExistence type="predicted"/>
<feature type="transmembrane region" description="Helical" evidence="1">
    <location>
        <begin position="21"/>
        <end position="42"/>
    </location>
</feature>
<dbReference type="Proteomes" id="UP000823863">
    <property type="component" value="Unassembled WGS sequence"/>
</dbReference>
<dbReference type="PANTHER" id="PTHR47089:SF1">
    <property type="entry name" value="GUANOSINE ABC TRANSPORTER PERMEASE PROTEIN NUPP"/>
    <property type="match status" value="1"/>
</dbReference>
<dbReference type="EMBL" id="DWWB01000046">
    <property type="protein sequence ID" value="HJC66686.1"/>
    <property type="molecule type" value="Genomic_DNA"/>
</dbReference>
<dbReference type="AlphaFoldDB" id="A0A9D2TF07"/>